<evidence type="ECO:0000259" key="3">
    <source>
        <dbReference type="Pfam" id="PF17177"/>
    </source>
</evidence>
<dbReference type="Gramene" id="ERM95718">
    <property type="protein sequence ID" value="ERM95718"/>
    <property type="gene ID" value="AMTR_s00023p00232870"/>
</dbReference>
<dbReference type="STRING" id="13333.W1NJP3"/>
<accession>W1NJP3</accession>
<dbReference type="OMA" id="NLIVEWC"/>
<dbReference type="Pfam" id="PF13812">
    <property type="entry name" value="PPR_3"/>
    <property type="match status" value="1"/>
</dbReference>
<name>W1NJP3_AMBTC</name>
<evidence type="ECO:0000313" key="4">
    <source>
        <dbReference type="EMBL" id="ERM95718.1"/>
    </source>
</evidence>
<dbReference type="GO" id="GO:0006397">
    <property type="term" value="P:mRNA processing"/>
    <property type="evidence" value="ECO:0000318"/>
    <property type="project" value="GO_Central"/>
</dbReference>
<dbReference type="InterPro" id="IPR011990">
    <property type="entry name" value="TPR-like_helical_dom_sf"/>
</dbReference>
<dbReference type="InterPro" id="IPR051222">
    <property type="entry name" value="PPR/CCM1_RNA-binding"/>
</dbReference>
<dbReference type="EMBL" id="KI397474">
    <property type="protein sequence ID" value="ERM95718.1"/>
    <property type="molecule type" value="Genomic_DNA"/>
</dbReference>
<evidence type="ECO:0000313" key="5">
    <source>
        <dbReference type="Proteomes" id="UP000017836"/>
    </source>
</evidence>
<feature type="domain" description="PROP1-like PPR" evidence="3">
    <location>
        <begin position="300"/>
        <end position="456"/>
    </location>
</feature>
<keyword evidence="1" id="KW-0677">Repeat</keyword>
<feature type="repeat" description="PPR" evidence="2">
    <location>
        <begin position="582"/>
        <end position="616"/>
    </location>
</feature>
<dbReference type="Gene3D" id="1.25.40.10">
    <property type="entry name" value="Tetratricopeptide repeat domain"/>
    <property type="match status" value="3"/>
</dbReference>
<dbReference type="PANTHER" id="PTHR47942:SF50">
    <property type="entry name" value="OS03G0284900 PROTEIN"/>
    <property type="match status" value="1"/>
</dbReference>
<feature type="repeat" description="PPR" evidence="2">
    <location>
        <begin position="394"/>
        <end position="428"/>
    </location>
</feature>
<evidence type="ECO:0000256" key="1">
    <source>
        <dbReference type="ARBA" id="ARBA00022737"/>
    </source>
</evidence>
<dbReference type="Proteomes" id="UP000017836">
    <property type="component" value="Unassembled WGS sequence"/>
</dbReference>
<dbReference type="NCBIfam" id="TIGR00756">
    <property type="entry name" value="PPR"/>
    <property type="match status" value="5"/>
</dbReference>
<feature type="repeat" description="PPR" evidence="2">
    <location>
        <begin position="617"/>
        <end position="654"/>
    </location>
</feature>
<gene>
    <name evidence="4" type="ORF">AMTR_s00023p00232870</name>
</gene>
<feature type="repeat" description="PPR" evidence="2">
    <location>
        <begin position="320"/>
        <end position="354"/>
    </location>
</feature>
<reference evidence="5" key="1">
    <citation type="journal article" date="2013" name="Science">
        <title>The Amborella genome and the evolution of flowering plants.</title>
        <authorList>
            <consortium name="Amborella Genome Project"/>
        </authorList>
    </citation>
    <scope>NUCLEOTIDE SEQUENCE [LARGE SCALE GENOMIC DNA]</scope>
</reference>
<dbReference type="eggNOG" id="KOG4197">
    <property type="taxonomic scope" value="Eukaryota"/>
</dbReference>
<sequence length="855" mass="95799">MRDLLMASSSSPIPPNSSLTLNNRLIRTFPTKTPQNPTKTTLSLKYLSSTPLLSDIRPDLGLQNPSSLKFYASMASKLAENGRLDEFSMLAESFIGSGMAPGHFVEALSIKHVSAGFALCLKNGEFDTVLGVMEKFDKLGICPSLIFDGSARRLLLSACRRVLDGDNIGEFVRLVEIFAGYRFSVKDVVKPTFILQACIDRHDPFMAGRYASILPHADVWFNFLICEFGKKKDLQSALVAFEVSKGKSVSPNMYIYRSIIDACGYCGDSLKSRSIFEDLLVQKITPNTFVFNSLMNVNAHDSHYALHIYKQMKKLGVAADMASYNVLLKVCCLAGRVDLAQEIYEEILQRALFGGLKLDVITYSTIIKVFADAKMWEMAFKIKDDMISAGVSPNIVTWSSLISACANAGLVERVIQVLEEMLVVGCEPNTQCCNILLNACVESCQFDRAFRIFHFWKQNGFSMGSNAKECGSKTVTDIKQNEYFSSGNHEFHITSDALDPHDLNFSEVIPFKPTVATYNILMKACGTDYYRAQALMDEMKAGGLSPNHISWSILIDICGRSYNMKGAIQAFKSMYNAGIIPDVVAYTTAIKACVGNKYFKMAFSLFEEMKRHRLQPNLVTYNTLLTARSRYGSLDEVLQCLAIYQDMRKAGYNSNDRFLKELLEEWCEGVISDKGKRWSELNIDKCDKGSEVYGPQSLLLEKVAAYLQENFAENLTIDLRGLTKVEARIIVLAKLRMLKENYILGKPVRDDMIIITANTRSNMDAAETELRVRDAVIRVLQGELGLSVLEGPELGELSTRHAHVISSLSPETLTMSKRPQLREYTTRRPVDVQRLKIPRRSLNLWLQKGVGTQKR</sequence>
<proteinExistence type="predicted"/>
<feature type="repeat" description="PPR" evidence="2">
    <location>
        <begin position="547"/>
        <end position="581"/>
    </location>
</feature>
<protein>
    <recommendedName>
        <fullName evidence="3">PROP1-like PPR domain-containing protein</fullName>
    </recommendedName>
</protein>
<dbReference type="OrthoDB" id="185373at2759"/>
<feature type="repeat" description="PPR" evidence="2">
    <location>
        <begin position="359"/>
        <end position="393"/>
    </location>
</feature>
<dbReference type="PANTHER" id="PTHR47942">
    <property type="entry name" value="TETRATRICOPEPTIDE REPEAT (TPR)-LIKE SUPERFAMILY PROTEIN-RELATED"/>
    <property type="match status" value="1"/>
</dbReference>
<dbReference type="InterPro" id="IPR033443">
    <property type="entry name" value="PROP1-like_PPR_dom"/>
</dbReference>
<dbReference type="GO" id="GO:0003729">
    <property type="term" value="F:mRNA binding"/>
    <property type="evidence" value="ECO:0000318"/>
    <property type="project" value="GO_Central"/>
</dbReference>
<dbReference type="Pfam" id="PF13041">
    <property type="entry name" value="PPR_2"/>
    <property type="match status" value="1"/>
</dbReference>
<organism evidence="4 5">
    <name type="scientific">Amborella trichopoda</name>
    <dbReference type="NCBI Taxonomy" id="13333"/>
    <lineage>
        <taxon>Eukaryota</taxon>
        <taxon>Viridiplantae</taxon>
        <taxon>Streptophyta</taxon>
        <taxon>Embryophyta</taxon>
        <taxon>Tracheophyta</taxon>
        <taxon>Spermatophyta</taxon>
        <taxon>Magnoliopsida</taxon>
        <taxon>Amborellales</taxon>
        <taxon>Amborellaceae</taxon>
        <taxon>Amborella</taxon>
    </lineage>
</organism>
<dbReference type="InterPro" id="IPR002885">
    <property type="entry name" value="PPR_rpt"/>
</dbReference>
<dbReference type="GO" id="GO:0005737">
    <property type="term" value="C:cytoplasm"/>
    <property type="evidence" value="ECO:0000318"/>
    <property type="project" value="GO_Central"/>
</dbReference>
<dbReference type="Pfam" id="PF17177">
    <property type="entry name" value="PPR_long"/>
    <property type="match status" value="1"/>
</dbReference>
<feature type="repeat" description="PPR" evidence="2">
    <location>
        <begin position="429"/>
        <end position="463"/>
    </location>
</feature>
<dbReference type="KEGG" id="atr:18423640"/>
<evidence type="ECO:0000256" key="2">
    <source>
        <dbReference type="PROSITE-ProRule" id="PRU00708"/>
    </source>
</evidence>
<keyword evidence="5" id="KW-1185">Reference proteome</keyword>
<dbReference type="HOGENOM" id="CLU_017214_0_0_1"/>
<dbReference type="AlphaFoldDB" id="W1NJP3"/>
<dbReference type="PROSITE" id="PS51375">
    <property type="entry name" value="PPR"/>
    <property type="match status" value="7"/>
</dbReference>